<dbReference type="SUPFAM" id="SSF54556">
    <property type="entry name" value="Chitinase insertion domain"/>
    <property type="match status" value="1"/>
</dbReference>
<dbReference type="GO" id="GO:0008061">
    <property type="term" value="F:chitin binding"/>
    <property type="evidence" value="ECO:0007669"/>
    <property type="project" value="InterPro"/>
</dbReference>
<evidence type="ECO:0000313" key="6">
    <source>
        <dbReference type="EMBL" id="KAH0222330.1"/>
    </source>
</evidence>
<keyword evidence="6" id="KW-0378">Hydrolase</keyword>
<dbReference type="InterPro" id="IPR011583">
    <property type="entry name" value="Chitinase_II/V-like_cat"/>
</dbReference>
<dbReference type="InterPro" id="IPR001223">
    <property type="entry name" value="Glyco_hydro18_cat"/>
</dbReference>
<dbReference type="Gene3D" id="3.10.50.10">
    <property type="match status" value="1"/>
</dbReference>
<dbReference type="InterPro" id="IPR029070">
    <property type="entry name" value="Chitinase_insertion_sf"/>
</dbReference>
<evidence type="ECO:0000259" key="5">
    <source>
        <dbReference type="PROSITE" id="PS51910"/>
    </source>
</evidence>
<evidence type="ECO:0000256" key="4">
    <source>
        <dbReference type="SAM" id="SignalP"/>
    </source>
</evidence>
<dbReference type="PANTHER" id="PTHR11177">
    <property type="entry name" value="CHITINASE"/>
    <property type="match status" value="1"/>
</dbReference>
<comment type="similarity">
    <text evidence="1">Belongs to the glycosyl hydrolase 18 family. Chitinase class V subfamily.</text>
</comment>
<dbReference type="OrthoDB" id="73875at2759"/>
<evidence type="ECO:0000256" key="2">
    <source>
        <dbReference type="ARBA" id="ARBA00012729"/>
    </source>
</evidence>
<dbReference type="EC" id="3.2.1.14" evidence="2"/>
<dbReference type="PANTHER" id="PTHR11177:SF333">
    <property type="entry name" value="CHITINASE"/>
    <property type="match status" value="1"/>
</dbReference>
<dbReference type="GO" id="GO:0005975">
    <property type="term" value="P:carbohydrate metabolic process"/>
    <property type="evidence" value="ECO:0007669"/>
    <property type="project" value="InterPro"/>
</dbReference>
<dbReference type="AlphaFoldDB" id="A0A9P8GIL0"/>
<protein>
    <recommendedName>
        <fullName evidence="2">chitinase</fullName>
        <ecNumber evidence="2">3.2.1.14</ecNumber>
    </recommendedName>
</protein>
<evidence type="ECO:0000313" key="7">
    <source>
        <dbReference type="Proteomes" id="UP000767238"/>
    </source>
</evidence>
<organism evidence="6 7">
    <name type="scientific">Aureobasidium melanogenum</name>
    <name type="common">Aureobasidium pullulans var. melanogenum</name>
    <dbReference type="NCBI Taxonomy" id="46634"/>
    <lineage>
        <taxon>Eukaryota</taxon>
        <taxon>Fungi</taxon>
        <taxon>Dikarya</taxon>
        <taxon>Ascomycota</taxon>
        <taxon>Pezizomycotina</taxon>
        <taxon>Dothideomycetes</taxon>
        <taxon>Dothideomycetidae</taxon>
        <taxon>Dothideales</taxon>
        <taxon>Saccotheciaceae</taxon>
        <taxon>Aureobasidium</taxon>
    </lineage>
</organism>
<feature type="region of interest" description="Disordered" evidence="3">
    <location>
        <begin position="415"/>
        <end position="463"/>
    </location>
</feature>
<evidence type="ECO:0000256" key="1">
    <source>
        <dbReference type="ARBA" id="ARBA00008682"/>
    </source>
</evidence>
<feature type="compositionally biased region" description="Polar residues" evidence="3">
    <location>
        <begin position="423"/>
        <end position="433"/>
    </location>
</feature>
<comment type="caution">
    <text evidence="6">The sequence shown here is derived from an EMBL/GenBank/DDBJ whole genome shotgun (WGS) entry which is preliminary data.</text>
</comment>
<reference evidence="6" key="2">
    <citation type="submission" date="2021-08" db="EMBL/GenBank/DDBJ databases">
        <authorList>
            <person name="Gostincar C."/>
            <person name="Sun X."/>
            <person name="Song Z."/>
            <person name="Gunde-Cimerman N."/>
        </authorList>
    </citation>
    <scope>NUCLEOTIDE SEQUENCE</scope>
    <source>
        <strain evidence="6">EXF-8016</strain>
    </source>
</reference>
<feature type="non-terminal residue" evidence="6">
    <location>
        <position position="1"/>
    </location>
</feature>
<dbReference type="PROSITE" id="PS51910">
    <property type="entry name" value="GH18_2"/>
    <property type="match status" value="1"/>
</dbReference>
<evidence type="ECO:0000256" key="3">
    <source>
        <dbReference type="SAM" id="MobiDB-lite"/>
    </source>
</evidence>
<accession>A0A9P8GIL0</accession>
<name>A0A9P8GIL0_AURME</name>
<dbReference type="Gene3D" id="3.20.20.80">
    <property type="entry name" value="Glycosidases"/>
    <property type="match status" value="1"/>
</dbReference>
<reference evidence="6" key="1">
    <citation type="journal article" date="2021" name="J Fungi (Basel)">
        <title>Virulence traits and population genomics of the black yeast Aureobasidium melanogenum.</title>
        <authorList>
            <person name="Cernosa A."/>
            <person name="Sun X."/>
            <person name="Gostincar C."/>
            <person name="Fang C."/>
            <person name="Gunde-Cimerman N."/>
            <person name="Song Z."/>
        </authorList>
    </citation>
    <scope>NUCLEOTIDE SEQUENCE</scope>
    <source>
        <strain evidence="6">EXF-8016</strain>
    </source>
</reference>
<sequence>MVPRKKSSALWLLCVFVLLFVTDAQAQVRRPSCTKTGGLSKIVGYYEGWSSQQPCRQDKLRNILIGVYTHINLAYATIDPQSFEVLPPTRGDADLYPRVGQSRWDPDLSMFISIGGWTFNELSGPTATTFSDLVASEDNQRAFIKSLISFMSTYGFDGVDLDWSYPGAKNRGGRPEDYENFPRFVGRLKEALRGTTGRQGLSITLPASYRYLQHYDLKTLANDVDYFNVKSFDLHGTWDKGDQWTEARMGAHTNLTEIQDALGHLWRNNVYPYQVVLGLALYGRGFTATSSSCMEPGCPFESGSLYGNCSLEIGVLHNTEIDQLLIAKDIEPKFYEDAAVKVATCDDQWIAYDDVETLGIKVDLAKGQCLGGVMVSAMTHDDYDGTYSKALDKAVARLPLLDGALTAATAKLPQGAASHEKQMNVSKQQQSLKRTAEEALLTDAEAMSPPPRRNNEWPLAPPT</sequence>
<dbReference type="InterPro" id="IPR050314">
    <property type="entry name" value="Glycosyl_Hydrlase_18"/>
</dbReference>
<dbReference type="InterPro" id="IPR017853">
    <property type="entry name" value="GH"/>
</dbReference>
<dbReference type="SUPFAM" id="SSF51445">
    <property type="entry name" value="(Trans)glycosidases"/>
    <property type="match status" value="1"/>
</dbReference>
<keyword evidence="4" id="KW-0732">Signal</keyword>
<feature type="chain" id="PRO_5040108953" description="chitinase" evidence="4">
    <location>
        <begin position="27"/>
        <end position="463"/>
    </location>
</feature>
<feature type="domain" description="GH18" evidence="5">
    <location>
        <begin position="40"/>
        <end position="398"/>
    </location>
</feature>
<gene>
    <name evidence="6" type="ORF">KCV03_g4611</name>
</gene>
<dbReference type="EMBL" id="JAHFYH010000028">
    <property type="protein sequence ID" value="KAH0222330.1"/>
    <property type="molecule type" value="Genomic_DNA"/>
</dbReference>
<feature type="signal peptide" evidence="4">
    <location>
        <begin position="1"/>
        <end position="26"/>
    </location>
</feature>
<dbReference type="SMART" id="SM00636">
    <property type="entry name" value="Glyco_18"/>
    <property type="match status" value="1"/>
</dbReference>
<dbReference type="GO" id="GO:0008843">
    <property type="term" value="F:endochitinase activity"/>
    <property type="evidence" value="ECO:0007669"/>
    <property type="project" value="UniProtKB-EC"/>
</dbReference>
<dbReference type="Pfam" id="PF00704">
    <property type="entry name" value="Glyco_hydro_18"/>
    <property type="match status" value="1"/>
</dbReference>
<dbReference type="Proteomes" id="UP000767238">
    <property type="component" value="Unassembled WGS sequence"/>
</dbReference>
<proteinExistence type="inferred from homology"/>